<feature type="repeat" description="WD" evidence="5">
    <location>
        <begin position="768"/>
        <end position="808"/>
    </location>
</feature>
<keyword evidence="2 5" id="KW-0853">WD repeat</keyword>
<dbReference type="SMART" id="SM00320">
    <property type="entry name" value="WD40"/>
    <property type="match status" value="8"/>
</dbReference>
<dbReference type="OrthoDB" id="674604at2759"/>
<keyword evidence="3" id="KW-0677">Repeat</keyword>
<dbReference type="GO" id="GO:0000480">
    <property type="term" value="P:endonucleolytic cleavage in 5'-ETS of tricistronic rRNA transcript (SSU-rRNA, 5.8S rRNA, LSU-rRNA)"/>
    <property type="evidence" value="ECO:0007669"/>
    <property type="project" value="TreeGrafter"/>
</dbReference>
<dbReference type="PROSITE" id="PS00678">
    <property type="entry name" value="WD_REPEATS_1"/>
    <property type="match status" value="1"/>
</dbReference>
<evidence type="ECO:0000256" key="2">
    <source>
        <dbReference type="ARBA" id="ARBA00022574"/>
    </source>
</evidence>
<evidence type="ECO:0000256" key="3">
    <source>
        <dbReference type="ARBA" id="ARBA00022737"/>
    </source>
</evidence>
<dbReference type="Pfam" id="PF08625">
    <property type="entry name" value="Utp13"/>
    <property type="match status" value="1"/>
</dbReference>
<keyword evidence="4" id="KW-0539">Nucleus</keyword>
<dbReference type="InterPro" id="IPR019775">
    <property type="entry name" value="WD40_repeat_CS"/>
</dbReference>
<dbReference type="AlphaFoldDB" id="A0A1Y1JKK1"/>
<keyword evidence="6" id="KW-0175">Coiled coil</keyword>
<feature type="coiled-coil region" evidence="6">
    <location>
        <begin position="287"/>
        <end position="357"/>
    </location>
</feature>
<dbReference type="GO" id="GO:0030686">
    <property type="term" value="C:90S preribosome"/>
    <property type="evidence" value="ECO:0007669"/>
    <property type="project" value="TreeGrafter"/>
</dbReference>
<organism evidence="9 10">
    <name type="scientific">Plasmodium gonderi</name>
    <dbReference type="NCBI Taxonomy" id="77519"/>
    <lineage>
        <taxon>Eukaryota</taxon>
        <taxon>Sar</taxon>
        <taxon>Alveolata</taxon>
        <taxon>Apicomplexa</taxon>
        <taxon>Aconoidasida</taxon>
        <taxon>Haemosporida</taxon>
        <taxon>Plasmodiidae</taxon>
        <taxon>Plasmodium</taxon>
        <taxon>Plasmodium (Plasmodium)</taxon>
    </lineage>
</organism>
<dbReference type="InterPro" id="IPR036322">
    <property type="entry name" value="WD40_repeat_dom_sf"/>
</dbReference>
<dbReference type="RefSeq" id="XP_028543143.1">
    <property type="nucleotide sequence ID" value="XM_028687342.1"/>
</dbReference>
<dbReference type="PROSITE" id="PS50294">
    <property type="entry name" value="WD_REPEATS_REGION"/>
    <property type="match status" value="1"/>
</dbReference>
<dbReference type="GO" id="GO:0034511">
    <property type="term" value="F:U3 snoRNA binding"/>
    <property type="evidence" value="ECO:0007669"/>
    <property type="project" value="TreeGrafter"/>
</dbReference>
<evidence type="ECO:0000256" key="6">
    <source>
        <dbReference type="SAM" id="Coils"/>
    </source>
</evidence>
<keyword evidence="10" id="KW-1185">Reference proteome</keyword>
<dbReference type="SUPFAM" id="SSF69322">
    <property type="entry name" value="Tricorn protease domain 2"/>
    <property type="match status" value="1"/>
</dbReference>
<dbReference type="GO" id="GO:0000472">
    <property type="term" value="P:endonucleolytic cleavage to generate mature 5'-end of SSU-rRNA from (SSU-rRNA, 5.8S rRNA, LSU-rRNA)"/>
    <property type="evidence" value="ECO:0007669"/>
    <property type="project" value="TreeGrafter"/>
</dbReference>
<feature type="region of interest" description="Disordered" evidence="7">
    <location>
        <begin position="1083"/>
        <end position="1103"/>
    </location>
</feature>
<dbReference type="EMBL" id="BDQF01000009">
    <property type="protein sequence ID" value="GAW80554.1"/>
    <property type="molecule type" value="Genomic_DNA"/>
</dbReference>
<feature type="repeat" description="WD" evidence="5">
    <location>
        <begin position="613"/>
        <end position="654"/>
    </location>
</feature>
<feature type="domain" description="U3 small nucleolar RNA-associated protein 13 C-terminal" evidence="8">
    <location>
        <begin position="1131"/>
        <end position="1201"/>
    </location>
</feature>
<dbReference type="GeneID" id="39747269"/>
<evidence type="ECO:0000256" key="1">
    <source>
        <dbReference type="ARBA" id="ARBA00004604"/>
    </source>
</evidence>
<gene>
    <name evidence="9" type="ORF">PGO_081200</name>
</gene>
<dbReference type="SUPFAM" id="SSF50978">
    <property type="entry name" value="WD40 repeat-like"/>
    <property type="match status" value="1"/>
</dbReference>
<reference evidence="10" key="1">
    <citation type="submission" date="2017-04" db="EMBL/GenBank/DDBJ databases">
        <title>Plasmodium gonderi genome.</title>
        <authorList>
            <person name="Arisue N."/>
            <person name="Honma H."/>
            <person name="Kawai S."/>
            <person name="Tougan T."/>
            <person name="Tanabe K."/>
            <person name="Horii T."/>
        </authorList>
    </citation>
    <scope>NUCLEOTIDE SEQUENCE [LARGE SCALE GENOMIC DNA]</scope>
    <source>
        <strain evidence="10">ATCC 30045</strain>
    </source>
</reference>
<comment type="subcellular location">
    <subcellularLocation>
        <location evidence="1">Nucleus</location>
        <location evidence="1">Nucleolus</location>
    </subcellularLocation>
</comment>
<dbReference type="OMA" id="FTIYPHK"/>
<evidence type="ECO:0000313" key="10">
    <source>
        <dbReference type="Proteomes" id="UP000195521"/>
    </source>
</evidence>
<comment type="caution">
    <text evidence="9">The sequence shown here is derived from an EMBL/GenBank/DDBJ whole genome shotgun (WGS) entry which is preliminary data.</text>
</comment>
<dbReference type="InterPro" id="IPR015943">
    <property type="entry name" value="WD40/YVTN_repeat-like_dom_sf"/>
</dbReference>
<dbReference type="PANTHER" id="PTHR19854:SF15">
    <property type="entry name" value="TRANSDUCIN BETA-LIKE PROTEIN 3"/>
    <property type="match status" value="1"/>
</dbReference>
<feature type="repeat" description="WD" evidence="5">
    <location>
        <begin position="726"/>
        <end position="767"/>
    </location>
</feature>
<dbReference type="Proteomes" id="UP000195521">
    <property type="component" value="Unassembled WGS sequence"/>
</dbReference>
<protein>
    <recommendedName>
        <fullName evidence="8">U3 small nucleolar RNA-associated protein 13 C-terminal domain-containing protein</fullName>
    </recommendedName>
</protein>
<sequence length="1217" mass="142736">MSMITNVEIEKKFFDFYEGDKNVFYSKEYEVFLSLCNNNVHCFKINEGSNNKSCFNIYSAKYPTCILESCVDIDDINEVYHKKYMNKHCVSLFSSIRLFYNSDKNVFLSTDDNKIHHYVLHLNDIETKGNQEHTAYQNEKNEDIHDMDEKRNDVYLYDETEEEDKNEYSYSYNWVHLKEKKIWKSQNIVITCFSYSKEGYKKLIVGYINGMINVYNLSTYKLQFSYRIHNSRITNLRMYRHFIISSDVTKNVFIYDIAKGEKVASCEDHMSGIIDFLFLAVQGGSTNQNKNEKCNEIEDAIEKCNEIEEAVEKCNEIEDAIEKCNEIEDAVEKCNEIEDVVEKCREVEDAVEKCKEVEEPLDKCNSEEGECSRDDDEKLIGFITIGNDKIMNVWDLSLLNAEDEEAFNDVKNEYNNKKKNKKRRNNSVVILSPIKQIYLTNDINHALVIPSNIFKSKKSKLIIKDENIKWLILTHDNEGNFIFYNPLNGEIIYKFKENRILINESNINKFFLLKYKLHVFREDSSLLIYDLRNFNIIKNYACKIEGIFEMLVFNPSSKDERQNDDIPSGEEELVLEDSSSFNDLNQNNFVVLTGDNIIRILNFQENLIKQTLLIGHEDVVSCIKVNEENCLLFSGSNDKNIFVWNLKNNNCIYILKDNLYTINSIDVNVKKFPKIVLVSVCEDSSLKLWNFMINVDYIKKGNEHKKKRKLDDFFSDKEIIQSNFTIYPHKVTINNVAISHNSKIVATCSKDKTIKLFETLNLKLIKMLEGHKKPVQNILFSKTDHILYSNSYDSVRLWSLTNFECLKSIQSLDFNITKILILNDNCMVNSYSNGNISLVNIKNCEKISTVNYHKDKIFCLQNCRNNSLVSASVNGELIFLKNISAKVCTDNMFEKRKNIFYENYLENLLNENKINESLLMCLKLNKKFKFKTIIEKYLNYYTFSILHLLKKFEHEYGIKRIIQSDAYNHISVSSKNDTKYHKDETNITKDGTDTTKDKSNNEENEKDGNHVNSSNAKINKTTSLDDGAILGSIHNYLDNSDILENYIYLELAKMSSNKSNDFVKCERDVSLHNGGEYTLENKKYEENHNADGNNENDYREADKDKYNDDDNFVLFLKKMKEKNENSYFLYLNKLMEFIAFFIVNHRFAYISNFLLNSVINYIDYSDICKINDYQRFFEIYNSYAPRHKNRYLQSLQKSKCFELININYYKGDIKMMG</sequence>
<evidence type="ECO:0000256" key="7">
    <source>
        <dbReference type="SAM" id="MobiDB-lite"/>
    </source>
</evidence>
<feature type="region of interest" description="Disordered" evidence="7">
    <location>
        <begin position="981"/>
        <end position="1018"/>
    </location>
</feature>
<dbReference type="Gene3D" id="2.130.10.10">
    <property type="entry name" value="YVTN repeat-like/Quinoprotein amine dehydrogenase"/>
    <property type="match status" value="3"/>
</dbReference>
<name>A0A1Y1JKK1_PLAGO</name>
<evidence type="ECO:0000313" key="9">
    <source>
        <dbReference type="EMBL" id="GAW80554.1"/>
    </source>
</evidence>
<evidence type="ECO:0000256" key="4">
    <source>
        <dbReference type="ARBA" id="ARBA00023242"/>
    </source>
</evidence>
<proteinExistence type="predicted"/>
<dbReference type="GO" id="GO:0032040">
    <property type="term" value="C:small-subunit processome"/>
    <property type="evidence" value="ECO:0007669"/>
    <property type="project" value="InterPro"/>
</dbReference>
<dbReference type="InterPro" id="IPR013934">
    <property type="entry name" value="Utp13_C"/>
</dbReference>
<dbReference type="PROSITE" id="PS50082">
    <property type="entry name" value="WD_REPEATS_2"/>
    <property type="match status" value="3"/>
</dbReference>
<evidence type="ECO:0000256" key="5">
    <source>
        <dbReference type="PROSITE-ProRule" id="PRU00221"/>
    </source>
</evidence>
<dbReference type="InterPro" id="IPR001680">
    <property type="entry name" value="WD40_rpt"/>
</dbReference>
<dbReference type="PANTHER" id="PTHR19854">
    <property type="entry name" value="TRANSDUCIN BETA-LIKE 3"/>
    <property type="match status" value="1"/>
</dbReference>
<accession>A0A1Y1JKK1</accession>
<feature type="compositionally biased region" description="Basic and acidic residues" evidence="7">
    <location>
        <begin position="981"/>
        <end position="1009"/>
    </location>
</feature>
<evidence type="ECO:0000259" key="8">
    <source>
        <dbReference type="Pfam" id="PF08625"/>
    </source>
</evidence>
<dbReference type="Pfam" id="PF00400">
    <property type="entry name" value="WD40"/>
    <property type="match status" value="3"/>
</dbReference>